<comment type="subcellular location">
    <subcellularLocation>
        <location evidence="1">Membrane</location>
        <topology evidence="1">Multi-pass membrane protein</topology>
    </subcellularLocation>
</comment>
<evidence type="ECO:0000256" key="5">
    <source>
        <dbReference type="ARBA" id="ARBA00022989"/>
    </source>
</evidence>
<dbReference type="AlphaFoldDB" id="A0A3E2DNR5"/>
<keyword evidence="6 7" id="KW-0472">Membrane</keyword>
<evidence type="ECO:0000256" key="3">
    <source>
        <dbReference type="ARBA" id="ARBA00022679"/>
    </source>
</evidence>
<evidence type="ECO:0000313" key="10">
    <source>
        <dbReference type="Proteomes" id="UP000259211"/>
    </source>
</evidence>
<name>A0A3E2DNR5_9ACTN</name>
<gene>
    <name evidence="9" type="ORF">CHT91_00060</name>
</gene>
<sequence>MNESVPSVTPVKPRRSLSWNHLRQYRARLIVADIIVIGVALVVAIRARTSMTVFPTATDVGNNVIPLAGVIAAAWLAIVGAIGAYRTKYLDAGMAQYRAVLAGSAITAALLGVSAYLFMYPLSRGFYFLLFLFGIPALLLERFFMRRWLHHERRRGRFRRSVVIAGDCAHIDDLNKVLQRERWLGYDVIGVLTRGQESCPIVSVPVLGEPRDVVAVAQRTKASAVIFVEGSFSRAYQFNRLARALEGQDTELIIVPALSDISSQRMTIRPVAGMPLVHIEKPQAERAGGWFKRAFDIIGSVLLLIVTSPILLIAAIAIKHEDGGPVFYKQRRVGRKGEIFECYKLRSMVVNADEIKATMSADKNESDGVLFKMKNDPRITKCGRFHRRYSIDEIPQFYNVLRGDMSLVGPRPALENEVTAYESHVRRRLDVRPGVTGLWQVSGRSDLSWEDTVRLDLYYVDNWSILQDASILIRTFRAVLTCSGAY</sequence>
<dbReference type="Proteomes" id="UP000259211">
    <property type="component" value="Unassembled WGS sequence"/>
</dbReference>
<proteinExistence type="inferred from homology"/>
<feature type="transmembrane region" description="Helical" evidence="7">
    <location>
        <begin position="294"/>
        <end position="318"/>
    </location>
</feature>
<comment type="similarity">
    <text evidence="2">Belongs to the bacterial sugar transferase family.</text>
</comment>
<feature type="transmembrane region" description="Helical" evidence="7">
    <location>
        <begin position="97"/>
        <end position="119"/>
    </location>
</feature>
<protein>
    <submittedName>
        <fullName evidence="9">Exopolysaccharide biosynthesis polyprenyl glycosylphosphotransferase</fullName>
    </submittedName>
</protein>
<evidence type="ECO:0000313" key="9">
    <source>
        <dbReference type="EMBL" id="RFT47036.1"/>
    </source>
</evidence>
<reference evidence="9 10" key="1">
    <citation type="submission" date="2017-07" db="EMBL/GenBank/DDBJ databases">
        <authorList>
            <person name="Sun Z.S."/>
            <person name="Albrecht U."/>
            <person name="Echele G."/>
            <person name="Lee C.C."/>
        </authorList>
    </citation>
    <scope>NUCLEOTIDE SEQUENCE [LARGE SCALE GENOMIC DNA]</scope>
    <source>
        <strain evidence="9 10">P16-029</strain>
    </source>
</reference>
<dbReference type="GO" id="GO:0016020">
    <property type="term" value="C:membrane"/>
    <property type="evidence" value="ECO:0007669"/>
    <property type="project" value="UniProtKB-SubCell"/>
</dbReference>
<comment type="caution">
    <text evidence="9">The sequence shown here is derived from an EMBL/GenBank/DDBJ whole genome shotgun (WGS) entry which is preliminary data.</text>
</comment>
<evidence type="ECO:0000256" key="7">
    <source>
        <dbReference type="SAM" id="Phobius"/>
    </source>
</evidence>
<dbReference type="InterPro" id="IPR017475">
    <property type="entry name" value="EPS_sugar_tfrase"/>
</dbReference>
<evidence type="ECO:0000256" key="4">
    <source>
        <dbReference type="ARBA" id="ARBA00022692"/>
    </source>
</evidence>
<dbReference type="EMBL" id="NOWI01000001">
    <property type="protein sequence ID" value="RFT47036.1"/>
    <property type="molecule type" value="Genomic_DNA"/>
</dbReference>
<keyword evidence="5 7" id="KW-1133">Transmembrane helix</keyword>
<accession>A0A3E2DNR5</accession>
<evidence type="ECO:0000256" key="2">
    <source>
        <dbReference type="ARBA" id="ARBA00006464"/>
    </source>
</evidence>
<dbReference type="PANTHER" id="PTHR30576">
    <property type="entry name" value="COLANIC BIOSYNTHESIS UDP-GLUCOSE LIPID CARRIER TRANSFERASE"/>
    <property type="match status" value="1"/>
</dbReference>
<keyword evidence="4 7" id="KW-0812">Transmembrane</keyword>
<feature type="transmembrane region" description="Helical" evidence="7">
    <location>
        <begin position="65"/>
        <end position="85"/>
    </location>
</feature>
<feature type="transmembrane region" description="Helical" evidence="7">
    <location>
        <begin position="25"/>
        <end position="45"/>
    </location>
</feature>
<evidence type="ECO:0000256" key="1">
    <source>
        <dbReference type="ARBA" id="ARBA00004141"/>
    </source>
</evidence>
<organism evidence="9 10">
    <name type="scientific">Cutibacterium avidum</name>
    <dbReference type="NCBI Taxonomy" id="33010"/>
    <lineage>
        <taxon>Bacteria</taxon>
        <taxon>Bacillati</taxon>
        <taxon>Actinomycetota</taxon>
        <taxon>Actinomycetes</taxon>
        <taxon>Propionibacteriales</taxon>
        <taxon>Propionibacteriaceae</taxon>
        <taxon>Cutibacterium</taxon>
    </lineage>
</organism>
<dbReference type="Pfam" id="PF13727">
    <property type="entry name" value="CoA_binding_3"/>
    <property type="match status" value="1"/>
</dbReference>
<dbReference type="NCBIfam" id="TIGR03025">
    <property type="entry name" value="EPS_sugtrans"/>
    <property type="match status" value="1"/>
</dbReference>
<dbReference type="InterPro" id="IPR003362">
    <property type="entry name" value="Bact_transf"/>
</dbReference>
<dbReference type="Gene3D" id="3.40.50.720">
    <property type="entry name" value="NAD(P)-binding Rossmann-like Domain"/>
    <property type="match status" value="1"/>
</dbReference>
<evidence type="ECO:0000259" key="8">
    <source>
        <dbReference type="Pfam" id="PF02397"/>
    </source>
</evidence>
<dbReference type="Pfam" id="PF02397">
    <property type="entry name" value="Bac_transf"/>
    <property type="match status" value="1"/>
</dbReference>
<keyword evidence="3 9" id="KW-0808">Transferase</keyword>
<evidence type="ECO:0000256" key="6">
    <source>
        <dbReference type="ARBA" id="ARBA00023136"/>
    </source>
</evidence>
<dbReference type="PANTHER" id="PTHR30576:SF10">
    <property type="entry name" value="SLL5057 PROTEIN"/>
    <property type="match status" value="1"/>
</dbReference>
<feature type="domain" description="Bacterial sugar transferase" evidence="8">
    <location>
        <begin position="292"/>
        <end position="480"/>
    </location>
</feature>
<dbReference type="GO" id="GO:0016780">
    <property type="term" value="F:phosphotransferase activity, for other substituted phosphate groups"/>
    <property type="evidence" value="ECO:0007669"/>
    <property type="project" value="TreeGrafter"/>
</dbReference>
<feature type="transmembrane region" description="Helical" evidence="7">
    <location>
        <begin position="125"/>
        <end position="145"/>
    </location>
</feature>